<protein>
    <submittedName>
        <fullName evidence="2">Uncharacterized protein</fullName>
    </submittedName>
</protein>
<dbReference type="EMBL" id="JAMKFB020000007">
    <property type="protein sequence ID" value="KAL0188609.1"/>
    <property type="molecule type" value="Genomic_DNA"/>
</dbReference>
<evidence type="ECO:0000313" key="2">
    <source>
        <dbReference type="EMBL" id="KAL0188609.1"/>
    </source>
</evidence>
<comment type="caution">
    <text evidence="2">The sequence shown here is derived from an EMBL/GenBank/DDBJ whole genome shotgun (WGS) entry which is preliminary data.</text>
</comment>
<feature type="region of interest" description="Disordered" evidence="1">
    <location>
        <begin position="1"/>
        <end position="66"/>
    </location>
</feature>
<dbReference type="AlphaFoldDB" id="A0ABD0QR01"/>
<feature type="non-terminal residue" evidence="2">
    <location>
        <position position="1"/>
    </location>
</feature>
<sequence>YNEAAESPMDTSAPPEDLPPGRDEEPMDMDPCPKPQPTASTPVSQNSPGFVLEKSLSAPSQPEFSH</sequence>
<evidence type="ECO:0000313" key="3">
    <source>
        <dbReference type="Proteomes" id="UP001529510"/>
    </source>
</evidence>
<accession>A0ABD0QR01</accession>
<feature type="non-terminal residue" evidence="2">
    <location>
        <position position="66"/>
    </location>
</feature>
<evidence type="ECO:0000256" key="1">
    <source>
        <dbReference type="SAM" id="MobiDB-lite"/>
    </source>
</evidence>
<reference evidence="2 3" key="1">
    <citation type="submission" date="2024-05" db="EMBL/GenBank/DDBJ databases">
        <title>Genome sequencing and assembly of Indian major carp, Cirrhinus mrigala (Hamilton, 1822).</title>
        <authorList>
            <person name="Mohindra V."/>
            <person name="Chowdhury L.M."/>
            <person name="Lal K."/>
            <person name="Jena J.K."/>
        </authorList>
    </citation>
    <scope>NUCLEOTIDE SEQUENCE [LARGE SCALE GENOMIC DNA]</scope>
    <source>
        <strain evidence="2">CM1030</strain>
        <tissue evidence="2">Blood</tissue>
    </source>
</reference>
<proteinExistence type="predicted"/>
<gene>
    <name evidence="2" type="ORF">M9458_015708</name>
</gene>
<keyword evidence="3" id="KW-1185">Reference proteome</keyword>
<organism evidence="2 3">
    <name type="scientific">Cirrhinus mrigala</name>
    <name type="common">Mrigala</name>
    <dbReference type="NCBI Taxonomy" id="683832"/>
    <lineage>
        <taxon>Eukaryota</taxon>
        <taxon>Metazoa</taxon>
        <taxon>Chordata</taxon>
        <taxon>Craniata</taxon>
        <taxon>Vertebrata</taxon>
        <taxon>Euteleostomi</taxon>
        <taxon>Actinopterygii</taxon>
        <taxon>Neopterygii</taxon>
        <taxon>Teleostei</taxon>
        <taxon>Ostariophysi</taxon>
        <taxon>Cypriniformes</taxon>
        <taxon>Cyprinidae</taxon>
        <taxon>Labeoninae</taxon>
        <taxon>Labeonini</taxon>
        <taxon>Cirrhinus</taxon>
    </lineage>
</organism>
<dbReference type="Proteomes" id="UP001529510">
    <property type="component" value="Unassembled WGS sequence"/>
</dbReference>
<feature type="compositionally biased region" description="Polar residues" evidence="1">
    <location>
        <begin position="57"/>
        <end position="66"/>
    </location>
</feature>
<feature type="compositionally biased region" description="Polar residues" evidence="1">
    <location>
        <begin position="37"/>
        <end position="48"/>
    </location>
</feature>
<name>A0ABD0QR01_CIRMR</name>